<dbReference type="Pfam" id="PF00440">
    <property type="entry name" value="TetR_N"/>
    <property type="match status" value="1"/>
</dbReference>
<evidence type="ECO:0000256" key="3">
    <source>
        <dbReference type="ARBA" id="ARBA00023163"/>
    </source>
</evidence>
<gene>
    <name evidence="4" type="ORF">C1877_13605</name>
</gene>
<dbReference type="PROSITE" id="PS50977">
    <property type="entry name" value="HTH_TETR_2"/>
    <property type="match status" value="1"/>
</dbReference>
<proteinExistence type="predicted"/>
<comment type="caution">
    <text evidence="4">The sequence shown here is derived from an EMBL/GenBank/DDBJ whole genome shotgun (WGS) entry which is preliminary data.</text>
</comment>
<dbReference type="PANTHER" id="PTHR30055">
    <property type="entry name" value="HTH-TYPE TRANSCRIPTIONAL REGULATOR RUTR"/>
    <property type="match status" value="1"/>
</dbReference>
<evidence type="ECO:0000313" key="4">
    <source>
        <dbReference type="EMBL" id="RDB62537.1"/>
    </source>
</evidence>
<protein>
    <submittedName>
        <fullName evidence="4">Uncharacterized protein</fullName>
    </submittedName>
</protein>
<dbReference type="Proteomes" id="UP000254000">
    <property type="component" value="Unassembled WGS sequence"/>
</dbReference>
<accession>A0A369LV70</accession>
<dbReference type="OrthoDB" id="4823039at2"/>
<reference evidence="4 5" key="1">
    <citation type="journal article" date="2018" name="Elife">
        <title>Discovery and characterization of a prevalent human gut bacterial enzyme sufficient for the inactivation of a family of plant toxins.</title>
        <authorList>
            <person name="Koppel N."/>
            <person name="Bisanz J.E."/>
            <person name="Pandelia M.E."/>
            <person name="Turnbaugh P.J."/>
            <person name="Balskus E.P."/>
        </authorList>
    </citation>
    <scope>NUCLEOTIDE SEQUENCE [LARGE SCALE GENOMIC DNA]</scope>
    <source>
        <strain evidence="4 5">3C</strain>
    </source>
</reference>
<dbReference type="EMBL" id="PPTS01000009">
    <property type="protein sequence ID" value="RDB62537.1"/>
    <property type="molecule type" value="Genomic_DNA"/>
</dbReference>
<dbReference type="InterPro" id="IPR050109">
    <property type="entry name" value="HTH-type_TetR-like_transc_reg"/>
</dbReference>
<name>A0A369LV70_9ACTN</name>
<evidence type="ECO:0000313" key="5">
    <source>
        <dbReference type="Proteomes" id="UP000254000"/>
    </source>
</evidence>
<organism evidence="4 5">
    <name type="scientific">Gordonibacter pamelaeae</name>
    <dbReference type="NCBI Taxonomy" id="471189"/>
    <lineage>
        <taxon>Bacteria</taxon>
        <taxon>Bacillati</taxon>
        <taxon>Actinomycetota</taxon>
        <taxon>Coriobacteriia</taxon>
        <taxon>Eggerthellales</taxon>
        <taxon>Eggerthellaceae</taxon>
        <taxon>Gordonibacter</taxon>
    </lineage>
</organism>
<keyword evidence="3" id="KW-0804">Transcription</keyword>
<evidence type="ECO:0000256" key="1">
    <source>
        <dbReference type="ARBA" id="ARBA00023015"/>
    </source>
</evidence>
<dbReference type="PRINTS" id="PR00455">
    <property type="entry name" value="HTHTETR"/>
</dbReference>
<keyword evidence="2" id="KW-0238">DNA-binding</keyword>
<dbReference type="GO" id="GO:0000976">
    <property type="term" value="F:transcription cis-regulatory region binding"/>
    <property type="evidence" value="ECO:0007669"/>
    <property type="project" value="TreeGrafter"/>
</dbReference>
<dbReference type="AlphaFoldDB" id="A0A369LV70"/>
<keyword evidence="1" id="KW-0805">Transcription regulation</keyword>
<sequence length="219" mass="24652">MRMSAKGYICSSKTKQRIYRVAADLFLKNGYQNTTLSDIAKKAEVSTGTLYRYYPSKGDFLTEIGKNSVEHLRAFADDLPEDMPASEAVLAVLLEDIRGTQGIFFSPEGAEDVTELQANDIRLAYSYEIYASREHLDAELATRGQLVSIYAAIIQRAKEAGTLTGSYDSRVFAQIVVAIFFQELDKGMYRYDYPYELLFKQKLDILFEGREQAPGAAEE</sequence>
<dbReference type="GO" id="GO:0003700">
    <property type="term" value="F:DNA-binding transcription factor activity"/>
    <property type="evidence" value="ECO:0007669"/>
    <property type="project" value="TreeGrafter"/>
</dbReference>
<keyword evidence="5" id="KW-1185">Reference proteome</keyword>
<dbReference type="SUPFAM" id="SSF46689">
    <property type="entry name" value="Homeodomain-like"/>
    <property type="match status" value="1"/>
</dbReference>
<evidence type="ECO:0000256" key="2">
    <source>
        <dbReference type="ARBA" id="ARBA00023125"/>
    </source>
</evidence>
<dbReference type="InterPro" id="IPR001647">
    <property type="entry name" value="HTH_TetR"/>
</dbReference>
<dbReference type="PANTHER" id="PTHR30055:SF238">
    <property type="entry name" value="MYCOFACTOCIN BIOSYNTHESIS TRANSCRIPTIONAL REGULATOR MFTR-RELATED"/>
    <property type="match status" value="1"/>
</dbReference>
<dbReference type="Gene3D" id="1.10.357.10">
    <property type="entry name" value="Tetracycline Repressor, domain 2"/>
    <property type="match status" value="1"/>
</dbReference>
<dbReference type="InterPro" id="IPR009057">
    <property type="entry name" value="Homeodomain-like_sf"/>
</dbReference>